<gene>
    <name evidence="1" type="ORF">NMY3_01479</name>
</gene>
<dbReference type="EMBL" id="CP012850">
    <property type="protein sequence ID" value="ALI35682.1"/>
    <property type="molecule type" value="Genomic_DNA"/>
</dbReference>
<proteinExistence type="predicted"/>
<dbReference type="Proteomes" id="UP000058925">
    <property type="component" value="Chromosome"/>
</dbReference>
<protein>
    <submittedName>
        <fullName evidence="1">Uncharacterized protein</fullName>
    </submittedName>
</protein>
<dbReference type="AlphaFoldDB" id="A0A654M7Y6"/>
<accession>A0A654M7Y6</accession>
<evidence type="ECO:0000313" key="2">
    <source>
        <dbReference type="Proteomes" id="UP000058925"/>
    </source>
</evidence>
<evidence type="ECO:0000313" key="1">
    <source>
        <dbReference type="EMBL" id="ALI35682.1"/>
    </source>
</evidence>
<reference evidence="2" key="1">
    <citation type="submission" date="2015-10" db="EMBL/GenBank/DDBJ databases">
        <title>Niche specialization of a soil ammonia-oxidizing archaeon, Candidatus Nitrosocosmicus oleophilus.</title>
        <authorList>
            <person name="Jung M.-Y."/>
            <person name="Rhee S.-K."/>
        </authorList>
    </citation>
    <scope>NUCLEOTIDE SEQUENCE [LARGE SCALE GENOMIC DNA]</scope>
    <source>
        <strain evidence="2">MY3</strain>
    </source>
</reference>
<dbReference type="KEGG" id="taa:NMY3_01479"/>
<organism evidence="1 2">
    <name type="scientific">Candidatus Nitrosocosmicus oleophilus</name>
    <dbReference type="NCBI Taxonomy" id="1353260"/>
    <lineage>
        <taxon>Archaea</taxon>
        <taxon>Nitrososphaerota</taxon>
        <taxon>Nitrososphaeria</taxon>
        <taxon>Nitrososphaerales</taxon>
        <taxon>Nitrososphaeraceae</taxon>
        <taxon>Candidatus Nitrosocosmicus</taxon>
    </lineage>
</organism>
<sequence>MNVLNYISTIFKFDDPSQEIIIDTGSEKYWIGADKVSSYWRHKEGFSKE</sequence>
<name>A0A654M7Y6_9ARCH</name>
<keyword evidence="2" id="KW-1185">Reference proteome</keyword>